<dbReference type="AlphaFoldDB" id="A0A177Y4A8"/>
<dbReference type="Proteomes" id="UP001569151">
    <property type="component" value="Unassembled WGS sequence"/>
</dbReference>
<gene>
    <name evidence="1" type="ORF">ACED39_09805</name>
    <name evidence="2" type="ORF">APB76_03215</name>
</gene>
<proteinExistence type="predicted"/>
<reference evidence="2 3" key="1">
    <citation type="journal article" date="2016" name="Syst. Appl. Microbiol.">
        <title>Vibrio bivalvicida sp. nov., a novel larval pathogen for bivalve molluscs reared in a hatchery.</title>
        <authorList>
            <person name="Dubert J."/>
            <person name="Romalde J.L."/>
            <person name="Prado S."/>
            <person name="Barja J.L."/>
        </authorList>
    </citation>
    <scope>NUCLEOTIDE SEQUENCE [LARGE SCALE GENOMIC DNA]</scope>
    <source>
        <strain evidence="2 3">605</strain>
    </source>
</reference>
<evidence type="ECO:0000313" key="1">
    <source>
        <dbReference type="EMBL" id="MEZ8209071.1"/>
    </source>
</evidence>
<dbReference type="SUPFAM" id="SSF158997">
    <property type="entry name" value="Trm112p-like"/>
    <property type="match status" value="1"/>
</dbReference>
<protein>
    <recommendedName>
        <fullName evidence="5">Transcription initiation factor TFIIIB</fullName>
    </recommendedName>
</protein>
<organism evidence="2 3">
    <name type="scientific">Vibrio bivalvicida</name>
    <dbReference type="NCBI Taxonomy" id="1276888"/>
    <lineage>
        <taxon>Bacteria</taxon>
        <taxon>Pseudomonadati</taxon>
        <taxon>Pseudomonadota</taxon>
        <taxon>Gammaproteobacteria</taxon>
        <taxon>Vibrionales</taxon>
        <taxon>Vibrionaceae</taxon>
        <taxon>Vibrio</taxon>
        <taxon>Vibrio oreintalis group</taxon>
    </lineage>
</organism>
<dbReference type="EMBL" id="JBGOOS010000011">
    <property type="protein sequence ID" value="MEZ8209071.1"/>
    <property type="molecule type" value="Genomic_DNA"/>
</dbReference>
<dbReference type="Proteomes" id="UP000078406">
    <property type="component" value="Unassembled WGS sequence"/>
</dbReference>
<accession>A0A177Y4A8</accession>
<dbReference type="RefSeq" id="WP_054962954.1">
    <property type="nucleotide sequence ID" value="NZ_JBGOOF010000012.1"/>
</dbReference>
<comment type="caution">
    <text evidence="2">The sequence shown here is derived from an EMBL/GenBank/DDBJ whole genome shotgun (WGS) entry which is preliminary data.</text>
</comment>
<evidence type="ECO:0000313" key="2">
    <source>
        <dbReference type="EMBL" id="OAJ95718.1"/>
    </source>
</evidence>
<name>A0A177Y4A8_9VIBR</name>
<dbReference type="EMBL" id="LLEI02000016">
    <property type="protein sequence ID" value="OAJ95718.1"/>
    <property type="molecule type" value="Genomic_DNA"/>
</dbReference>
<evidence type="ECO:0000313" key="4">
    <source>
        <dbReference type="Proteomes" id="UP001569151"/>
    </source>
</evidence>
<reference evidence="1 4" key="2">
    <citation type="submission" date="2024-06" db="EMBL/GenBank/DDBJ databases">
        <authorList>
            <person name="Steensen K."/>
            <person name="Seneca J."/>
            <person name="Bartlau N."/>
            <person name="Yu A.X."/>
            <person name="Polz M.F."/>
        </authorList>
    </citation>
    <scope>NUCLEOTIDE SEQUENCE [LARGE SCALE GENOMIC DNA]</scope>
    <source>
        <strain evidence="1 4">1F146</strain>
    </source>
</reference>
<evidence type="ECO:0000313" key="3">
    <source>
        <dbReference type="Proteomes" id="UP000078406"/>
    </source>
</evidence>
<sequence length="66" mass="7254">MNKEEMLNDVLCCPLCGSEEYLLSDSNNMLCAECGSFFENVTQFIPISALSQRVGTLSSTHHNGSH</sequence>
<keyword evidence="4" id="KW-1185">Reference proteome</keyword>
<evidence type="ECO:0008006" key="5">
    <source>
        <dbReference type="Google" id="ProtNLM"/>
    </source>
</evidence>